<accession>D2QWF9</accession>
<proteinExistence type="predicted"/>
<name>D2QWF9_PIRSD</name>
<dbReference type="InterPro" id="IPR036514">
    <property type="entry name" value="SGNH_hydro_sf"/>
</dbReference>
<dbReference type="EMBL" id="CP001848">
    <property type="protein sequence ID" value="ADB17762.1"/>
    <property type="molecule type" value="Genomic_DNA"/>
</dbReference>
<dbReference type="PANTHER" id="PTHR30383:SF5">
    <property type="entry name" value="SGNH HYDROLASE-TYPE ESTERASE DOMAIN-CONTAINING PROTEIN"/>
    <property type="match status" value="1"/>
</dbReference>
<dbReference type="InterPro" id="IPR051532">
    <property type="entry name" value="Ester_Hydrolysis_Enzymes"/>
</dbReference>
<dbReference type="eggNOG" id="COG2755">
    <property type="taxonomic scope" value="Bacteria"/>
</dbReference>
<dbReference type="PANTHER" id="PTHR30383">
    <property type="entry name" value="THIOESTERASE 1/PROTEASE 1/LYSOPHOSPHOLIPASE L1"/>
    <property type="match status" value="1"/>
</dbReference>
<keyword evidence="2" id="KW-1185">Reference proteome</keyword>
<dbReference type="Gene3D" id="1.25.40.10">
    <property type="entry name" value="Tetratricopeptide repeat domain"/>
    <property type="match status" value="1"/>
</dbReference>
<dbReference type="SUPFAM" id="SSF52266">
    <property type="entry name" value="SGNH hydrolase"/>
    <property type="match status" value="1"/>
</dbReference>
<reference evidence="1 2" key="1">
    <citation type="journal article" date="2009" name="Stand. Genomic Sci.">
        <title>Complete genome sequence of Pirellula staleyi type strain (ATCC 27377).</title>
        <authorList>
            <person name="Clum A."/>
            <person name="Tindall B.J."/>
            <person name="Sikorski J."/>
            <person name="Ivanova N."/>
            <person name="Mavrommatis K."/>
            <person name="Lucas S."/>
            <person name="Glavina del Rio T."/>
            <person name="Nolan M."/>
            <person name="Chen F."/>
            <person name="Tice H."/>
            <person name="Pitluck S."/>
            <person name="Cheng J.F."/>
            <person name="Chertkov O."/>
            <person name="Brettin T."/>
            <person name="Han C."/>
            <person name="Detter J.C."/>
            <person name="Kuske C."/>
            <person name="Bruce D."/>
            <person name="Goodwin L."/>
            <person name="Ovchinikova G."/>
            <person name="Pati A."/>
            <person name="Mikhailova N."/>
            <person name="Chen A."/>
            <person name="Palaniappan K."/>
            <person name="Land M."/>
            <person name="Hauser L."/>
            <person name="Chang Y.J."/>
            <person name="Jeffries C.D."/>
            <person name="Chain P."/>
            <person name="Rohde M."/>
            <person name="Goker M."/>
            <person name="Bristow J."/>
            <person name="Eisen J.A."/>
            <person name="Markowitz V."/>
            <person name="Hugenholtz P."/>
            <person name="Kyrpides N.C."/>
            <person name="Klenk H.P."/>
            <person name="Lapidus A."/>
        </authorList>
    </citation>
    <scope>NUCLEOTIDE SEQUENCE [LARGE SCALE GENOMIC DNA]</scope>
    <source>
        <strain evidence="2">ATCC 27377 / DSM 6068 / ICPB 4128</strain>
    </source>
</reference>
<protein>
    <submittedName>
        <fullName evidence="1">Uncharacterized protein</fullName>
    </submittedName>
</protein>
<evidence type="ECO:0000313" key="2">
    <source>
        <dbReference type="Proteomes" id="UP000001887"/>
    </source>
</evidence>
<dbReference type="InterPro" id="IPR011990">
    <property type="entry name" value="TPR-like_helical_dom_sf"/>
</dbReference>
<dbReference type="STRING" id="530564.Psta_3098"/>
<dbReference type="KEGG" id="psl:Psta_3098"/>
<dbReference type="GO" id="GO:0004622">
    <property type="term" value="F:phosphatidylcholine lysophospholipase activity"/>
    <property type="evidence" value="ECO:0007669"/>
    <property type="project" value="TreeGrafter"/>
</dbReference>
<gene>
    <name evidence="1" type="ordered locus">Psta_3098</name>
</gene>
<dbReference type="AlphaFoldDB" id="D2QWF9"/>
<dbReference type="HOGENOM" id="CLU_529816_0_0_0"/>
<organism evidence="1 2">
    <name type="scientific">Pirellula staleyi (strain ATCC 27377 / DSM 6068 / ICPB 4128)</name>
    <name type="common">Pirella staleyi</name>
    <dbReference type="NCBI Taxonomy" id="530564"/>
    <lineage>
        <taxon>Bacteria</taxon>
        <taxon>Pseudomonadati</taxon>
        <taxon>Planctomycetota</taxon>
        <taxon>Planctomycetia</taxon>
        <taxon>Pirellulales</taxon>
        <taxon>Pirellulaceae</taxon>
        <taxon>Pirellula</taxon>
    </lineage>
</organism>
<dbReference type="eggNOG" id="COG0457">
    <property type="taxonomic scope" value="Bacteria"/>
</dbReference>
<evidence type="ECO:0000313" key="1">
    <source>
        <dbReference type="EMBL" id="ADB17762.1"/>
    </source>
</evidence>
<dbReference type="Pfam" id="PF13414">
    <property type="entry name" value="TPR_11"/>
    <property type="match status" value="1"/>
</dbReference>
<dbReference type="SUPFAM" id="SSF48452">
    <property type="entry name" value="TPR-like"/>
    <property type="match status" value="1"/>
</dbReference>
<dbReference type="Gene3D" id="3.40.50.1110">
    <property type="entry name" value="SGNH hydrolase"/>
    <property type="match status" value="1"/>
</dbReference>
<dbReference type="Proteomes" id="UP000001887">
    <property type="component" value="Chromosome"/>
</dbReference>
<sequence precursor="true">MSATAPRRASSLAKRVSFRLVAVLLSLAPLALFELTLVALDIGSPSRCEDPFVGFSAIHPLFERSDDQSEYHIAPARLSHFRPASFRAQKSPHEFRIFVLGGSTVQGRPYSTPSAFSTWLEKGLCAIDSSRDYQVVNCGGVSYASYRLLPILEEVLRYEPDLIIFCEGHNEFLESRSYDHLHQASRGTSTAATQFSRLRTWNLLRSWIHPPQSSSPTAEKSQENASKTILPAEAAARLDWQGGMASYVRDAKWHAQVTEHFAHSLQQIVDRCNAAHVPLLMVCPVSNLEWAPFKSQHSDNLEDPLNLAEIEQFETLMEEAAELYGTDLSRAIEVLERAAKLNPEHAQVHFELGIAYQTQGNRQQARAHLYLAKELDVCPLRMLEPMADACRHIAQKNHVPLVDLPEKFTIISSAGYPGHEWLIDHVHPTIEGHQKVATWILEELMLRKMVEPTESWEAKVATAYRQHLQTLDHVYFERGRARLASEQGWARGKVRKPPPINSSIAVPTPVEVMP</sequence>